<proteinExistence type="predicted"/>
<dbReference type="PATRIC" id="fig|999432.5.peg.1835"/>
<dbReference type="Gene3D" id="1.10.357.10">
    <property type="entry name" value="Tetracycline Repressor, domain 2"/>
    <property type="match status" value="1"/>
</dbReference>
<sequence length="198" mass="23282">MAKAFTEQERIKIKEKILEAALELFHDKGTKALSIAELTKRAGIAQGSFYNFWKDKEALIMELIAYRSSQKLNYIEKKFSNSLSDPAKFLTDIIYRYSVDLMVKMQKQPVYEDAFKILEAKNRNEVHRIESLYDDFLTKLIEYWEQNGSIKRADKKGLLNAFSGSFLLCSHYYQFDKEYFNEMLLTFISGIVNKYIEK</sequence>
<dbReference type="PROSITE" id="PS50977">
    <property type="entry name" value="HTH_TETR_2"/>
    <property type="match status" value="1"/>
</dbReference>
<dbReference type="PANTHER" id="PTHR43479:SF11">
    <property type="entry name" value="ACREF_ENVCD OPERON REPRESSOR-RELATED"/>
    <property type="match status" value="1"/>
</dbReference>
<dbReference type="PRINTS" id="PR00455">
    <property type="entry name" value="HTHTETR"/>
</dbReference>
<dbReference type="Pfam" id="PF00440">
    <property type="entry name" value="TetR_N"/>
    <property type="match status" value="1"/>
</dbReference>
<gene>
    <name evidence="4" type="ORF">HMPREF9726_01769</name>
</gene>
<dbReference type="InterPro" id="IPR009057">
    <property type="entry name" value="Homeodomain-like_sf"/>
</dbReference>
<evidence type="ECO:0000259" key="3">
    <source>
        <dbReference type="PROSITE" id="PS50977"/>
    </source>
</evidence>
<dbReference type="Proteomes" id="UP000011705">
    <property type="component" value="Chromosome"/>
</dbReference>
<accession>A0A0E2EFZ5</accession>
<name>A0A0E2EFZ5_TREDN</name>
<keyword evidence="1 2" id="KW-0238">DNA-binding</keyword>
<evidence type="ECO:0000313" key="4">
    <source>
        <dbReference type="EMBL" id="EMB31986.1"/>
    </source>
</evidence>
<dbReference type="PANTHER" id="PTHR43479">
    <property type="entry name" value="ACREF/ENVCD OPERON REPRESSOR-RELATED"/>
    <property type="match status" value="1"/>
</dbReference>
<dbReference type="HOGENOM" id="CLU_069356_42_2_12"/>
<evidence type="ECO:0000256" key="2">
    <source>
        <dbReference type="PROSITE-ProRule" id="PRU00335"/>
    </source>
</evidence>
<feature type="DNA-binding region" description="H-T-H motif" evidence="2">
    <location>
        <begin position="34"/>
        <end position="53"/>
    </location>
</feature>
<dbReference type="GO" id="GO:0003677">
    <property type="term" value="F:DNA binding"/>
    <property type="evidence" value="ECO:0007669"/>
    <property type="project" value="UniProtKB-UniRule"/>
</dbReference>
<dbReference type="GeneID" id="2741244"/>
<reference evidence="4" key="1">
    <citation type="submission" date="2012-01" db="EMBL/GenBank/DDBJ databases">
        <title>The Genome Sequence of Treponema denticola H-22.</title>
        <authorList>
            <consortium name="The Broad Institute Genome Sequencing Platform"/>
            <person name="Earl A."/>
            <person name="Ward D."/>
            <person name="Feldgarden M."/>
            <person name="Gevers D."/>
            <person name="Blanton J.M."/>
            <person name="Fenno C.J."/>
            <person name="Baranova O.V."/>
            <person name="Mathney J."/>
            <person name="Dewhirst F.E."/>
            <person name="Izard J."/>
            <person name="Young S.K."/>
            <person name="Zeng Q."/>
            <person name="Gargeya S."/>
            <person name="Fitzgerald M."/>
            <person name="Haas B."/>
            <person name="Abouelleil A."/>
            <person name="Alvarado L."/>
            <person name="Arachchi H.M."/>
            <person name="Berlin A."/>
            <person name="Chapman S.B."/>
            <person name="Gearin G."/>
            <person name="Goldberg J."/>
            <person name="Griggs A."/>
            <person name="Gujja S."/>
            <person name="Hansen M."/>
            <person name="Heiman D."/>
            <person name="Howarth C."/>
            <person name="Larimer J."/>
            <person name="Lui A."/>
            <person name="MacDonald P.J.P."/>
            <person name="McCowen C."/>
            <person name="Montmayeur A."/>
            <person name="Murphy C."/>
            <person name="Neiman D."/>
            <person name="Pearson M."/>
            <person name="Priest M."/>
            <person name="Roberts A."/>
            <person name="Saif S."/>
            <person name="Shea T."/>
            <person name="Sisk P."/>
            <person name="Stolte C."/>
            <person name="Sykes S."/>
            <person name="Wortman J."/>
            <person name="Nusbaum C."/>
            <person name="Birren B."/>
        </authorList>
    </citation>
    <scope>NUCLEOTIDE SEQUENCE [LARGE SCALE GENOMIC DNA]</scope>
    <source>
        <strain evidence="4">H-22</strain>
    </source>
</reference>
<evidence type="ECO:0000256" key="1">
    <source>
        <dbReference type="ARBA" id="ARBA00023125"/>
    </source>
</evidence>
<protein>
    <recommendedName>
        <fullName evidence="3">HTH tetR-type domain-containing protein</fullName>
    </recommendedName>
</protein>
<organism evidence="4">
    <name type="scientific">Treponema denticola H-22</name>
    <dbReference type="NCBI Taxonomy" id="999432"/>
    <lineage>
        <taxon>Bacteria</taxon>
        <taxon>Pseudomonadati</taxon>
        <taxon>Spirochaetota</taxon>
        <taxon>Spirochaetia</taxon>
        <taxon>Spirochaetales</taxon>
        <taxon>Treponemataceae</taxon>
        <taxon>Treponema</taxon>
    </lineage>
</organism>
<dbReference type="EMBL" id="AGDV01000015">
    <property type="protein sequence ID" value="EMB31986.1"/>
    <property type="molecule type" value="Genomic_DNA"/>
</dbReference>
<comment type="caution">
    <text evidence="4">The sequence shown here is derived from an EMBL/GenBank/DDBJ whole genome shotgun (WGS) entry which is preliminary data.</text>
</comment>
<dbReference type="AlphaFoldDB" id="A0A0E2EFZ5"/>
<feature type="domain" description="HTH tetR-type" evidence="3">
    <location>
        <begin position="11"/>
        <end position="71"/>
    </location>
</feature>
<dbReference type="InterPro" id="IPR050624">
    <property type="entry name" value="HTH-type_Tx_Regulator"/>
</dbReference>
<dbReference type="InterPro" id="IPR001647">
    <property type="entry name" value="HTH_TetR"/>
</dbReference>
<dbReference type="SUPFAM" id="SSF46689">
    <property type="entry name" value="Homeodomain-like"/>
    <property type="match status" value="1"/>
</dbReference>
<dbReference type="RefSeq" id="WP_002681326.1">
    <property type="nucleotide sequence ID" value="NZ_CM001795.1"/>
</dbReference>